<sequence>MALNNIRSNHFGNMPDRATNRPQIQPSNYIWKSPHGEAFPGWQHQLILHLLAVDQTWNGPYGFDFTVVTAWLMQHWPSYMVTPTVLGTIAWEYVFLPEDDRAIYRNMIPNLPHSREVKFSAFTSISRTAGTTAMLDPNLFQTAETDVMASYQHHSISTTASVQAGSAPGQPKGSTGSGSQNVMRKDFHSRLPKVPDTVTSSGHFLPGSSDSRQSDFDDNFRFSPTSNITFDTTFTVPSSPTKILPTAVMPSAPHKSNSSPFRSFEKLSSAQGTPTPSRTPRTSFYVIDKLLFDPNKDNIDNQPHNTLEKVAEQLNLPSKHVEGIKDGTNTIDQGEEELAHATMAPRGHNQATSSKKLSTENESIKEEAATTDVQSSKPSIPLLDTEANQTPSSIPILPRPDYTKYVHIAGEDWIIPYSEADAFAAWFNPQVDPVPEKIEGYYWYCDKCHNPEHQNPGKNVRGRYSVKKSFEKHIRSVHKVKKWRPVLPEPKREQTVVDLRPQEILGNMESHADEDKRELAHSTIETTAEDRANDDEIVVKMDNGKEDQIVEEASTLPPTSLSPSIESYDDFSYKPANTKRKLFEKELEESLVSPSIALTLGRNKSGFRFADIDPRIVSTPTKQGADKVSVVPGKGRVAFAAKEDVKMFDEESPPSKKHGKEDIDTQKNMPASPDKEEMELRSSKATLVNPLKRKINEADTGSRLRSAMKK</sequence>
<keyword evidence="3" id="KW-1185">Reference proteome</keyword>
<evidence type="ECO:0000313" key="2">
    <source>
        <dbReference type="EMBL" id="KAK5088373.1"/>
    </source>
</evidence>
<accession>A0AAN7T4E7</accession>
<evidence type="ECO:0000256" key="1">
    <source>
        <dbReference type="SAM" id="MobiDB-lite"/>
    </source>
</evidence>
<feature type="region of interest" description="Disordered" evidence="1">
    <location>
        <begin position="249"/>
        <end position="281"/>
    </location>
</feature>
<feature type="region of interest" description="Disordered" evidence="1">
    <location>
        <begin position="341"/>
        <end position="395"/>
    </location>
</feature>
<feature type="region of interest" description="Disordered" evidence="1">
    <location>
        <begin position="1"/>
        <end position="21"/>
    </location>
</feature>
<feature type="compositionally biased region" description="Basic and acidic residues" evidence="1">
    <location>
        <begin position="357"/>
        <end position="368"/>
    </location>
</feature>
<feature type="compositionally biased region" description="Polar residues" evidence="1">
    <location>
        <begin position="172"/>
        <end position="182"/>
    </location>
</feature>
<proteinExistence type="predicted"/>
<feature type="compositionally biased region" description="Polar residues" evidence="1">
    <location>
        <begin position="1"/>
        <end position="11"/>
    </location>
</feature>
<organism evidence="2 3">
    <name type="scientific">Lithohypha guttulata</name>
    <dbReference type="NCBI Taxonomy" id="1690604"/>
    <lineage>
        <taxon>Eukaryota</taxon>
        <taxon>Fungi</taxon>
        <taxon>Dikarya</taxon>
        <taxon>Ascomycota</taxon>
        <taxon>Pezizomycotina</taxon>
        <taxon>Eurotiomycetes</taxon>
        <taxon>Chaetothyriomycetidae</taxon>
        <taxon>Chaetothyriales</taxon>
        <taxon>Trichomeriaceae</taxon>
        <taxon>Lithohypha</taxon>
    </lineage>
</organism>
<dbReference type="Proteomes" id="UP001309876">
    <property type="component" value="Unassembled WGS sequence"/>
</dbReference>
<dbReference type="EMBL" id="JAVRRJ010000002">
    <property type="protein sequence ID" value="KAK5088373.1"/>
    <property type="molecule type" value="Genomic_DNA"/>
</dbReference>
<feature type="region of interest" description="Disordered" evidence="1">
    <location>
        <begin position="159"/>
        <end position="220"/>
    </location>
</feature>
<name>A0AAN7T4E7_9EURO</name>
<comment type="caution">
    <text evidence="2">The sequence shown here is derived from an EMBL/GenBank/DDBJ whole genome shotgun (WGS) entry which is preliminary data.</text>
</comment>
<feature type="compositionally biased region" description="Basic and acidic residues" evidence="1">
    <location>
        <begin position="673"/>
        <end position="682"/>
    </location>
</feature>
<feature type="compositionally biased region" description="Polar residues" evidence="1">
    <location>
        <begin position="254"/>
        <end position="272"/>
    </location>
</feature>
<evidence type="ECO:0000313" key="3">
    <source>
        <dbReference type="Proteomes" id="UP001309876"/>
    </source>
</evidence>
<feature type="region of interest" description="Disordered" evidence="1">
    <location>
        <begin position="645"/>
        <end position="710"/>
    </location>
</feature>
<dbReference type="AlphaFoldDB" id="A0AAN7T4E7"/>
<gene>
    <name evidence="2" type="ORF">LTR05_002591</name>
</gene>
<reference evidence="2 3" key="1">
    <citation type="submission" date="2023-08" db="EMBL/GenBank/DDBJ databases">
        <title>Black Yeasts Isolated from many extreme environments.</title>
        <authorList>
            <person name="Coleine C."/>
            <person name="Stajich J.E."/>
            <person name="Selbmann L."/>
        </authorList>
    </citation>
    <scope>NUCLEOTIDE SEQUENCE [LARGE SCALE GENOMIC DNA]</scope>
    <source>
        <strain evidence="2 3">CCFEE 5910</strain>
    </source>
</reference>
<protein>
    <submittedName>
        <fullName evidence="2">Uncharacterized protein</fullName>
    </submittedName>
</protein>